<organism evidence="12 13">
    <name type="scientific">Halalkalibacter wakoensis JCM 9140</name>
    <dbReference type="NCBI Taxonomy" id="1236970"/>
    <lineage>
        <taxon>Bacteria</taxon>
        <taxon>Bacillati</taxon>
        <taxon>Bacillota</taxon>
        <taxon>Bacilli</taxon>
        <taxon>Bacillales</taxon>
        <taxon>Bacillaceae</taxon>
        <taxon>Halalkalibacter</taxon>
    </lineage>
</organism>
<evidence type="ECO:0000256" key="6">
    <source>
        <dbReference type="ARBA" id="ARBA00023125"/>
    </source>
</evidence>
<dbReference type="NCBIfam" id="NF003462">
    <property type="entry name" value="PRK05084.1"/>
    <property type="match status" value="1"/>
</dbReference>
<feature type="domain" description="Core-binding (CB)" evidence="11">
    <location>
        <begin position="18"/>
        <end position="113"/>
    </location>
</feature>
<dbReference type="Gene3D" id="1.10.443.10">
    <property type="entry name" value="Intergrase catalytic core"/>
    <property type="match status" value="1"/>
</dbReference>
<evidence type="ECO:0000259" key="11">
    <source>
        <dbReference type="PROSITE" id="PS51900"/>
    </source>
</evidence>
<evidence type="ECO:0000256" key="5">
    <source>
        <dbReference type="ARBA" id="ARBA00022908"/>
    </source>
</evidence>
<dbReference type="PROSITE" id="PS51900">
    <property type="entry name" value="CB"/>
    <property type="match status" value="1"/>
</dbReference>
<keyword evidence="4" id="KW-0159">Chromosome partition</keyword>
<dbReference type="GO" id="GO:0003677">
    <property type="term" value="F:DNA binding"/>
    <property type="evidence" value="ECO:0007669"/>
    <property type="project" value="UniProtKB-UniRule"/>
</dbReference>
<dbReference type="SUPFAM" id="SSF56349">
    <property type="entry name" value="DNA breaking-rejoining enzymes"/>
    <property type="match status" value="1"/>
</dbReference>
<keyword evidence="8" id="KW-0131">Cell cycle</keyword>
<protein>
    <submittedName>
        <fullName evidence="12">Tyrosine recombinase XerC</fullName>
    </submittedName>
</protein>
<dbReference type="EMBL" id="BAUT01000088">
    <property type="protein sequence ID" value="GAE28195.1"/>
    <property type="molecule type" value="Genomic_DNA"/>
</dbReference>
<name>W4Q892_9BACI</name>
<evidence type="ECO:0000256" key="2">
    <source>
        <dbReference type="ARBA" id="ARBA00022490"/>
    </source>
</evidence>
<evidence type="ECO:0000259" key="10">
    <source>
        <dbReference type="PROSITE" id="PS51898"/>
    </source>
</evidence>
<evidence type="ECO:0000256" key="1">
    <source>
        <dbReference type="ARBA" id="ARBA00004496"/>
    </source>
</evidence>
<dbReference type="InterPro" id="IPR050090">
    <property type="entry name" value="Tyrosine_recombinase_XerCD"/>
</dbReference>
<evidence type="ECO:0000256" key="7">
    <source>
        <dbReference type="ARBA" id="ARBA00023172"/>
    </source>
</evidence>
<dbReference type="RefSeq" id="WP_034750557.1">
    <property type="nucleotide sequence ID" value="NZ_BAUT01000088.1"/>
</dbReference>
<dbReference type="GO" id="GO:0051301">
    <property type="term" value="P:cell division"/>
    <property type="evidence" value="ECO:0007669"/>
    <property type="project" value="UniProtKB-KW"/>
</dbReference>
<comment type="subcellular location">
    <subcellularLocation>
        <location evidence="1">Cytoplasm</location>
    </subcellularLocation>
</comment>
<dbReference type="InterPro" id="IPR002104">
    <property type="entry name" value="Integrase_catalytic"/>
</dbReference>
<dbReference type="PANTHER" id="PTHR30349">
    <property type="entry name" value="PHAGE INTEGRASE-RELATED"/>
    <property type="match status" value="1"/>
</dbReference>
<dbReference type="Pfam" id="PF00589">
    <property type="entry name" value="Phage_integrase"/>
    <property type="match status" value="1"/>
</dbReference>
<keyword evidence="5" id="KW-0229">DNA integration</keyword>
<keyword evidence="13" id="KW-1185">Reference proteome</keyword>
<keyword evidence="3" id="KW-0132">Cell division</keyword>
<keyword evidence="7" id="KW-0233">DNA recombination</keyword>
<dbReference type="InterPro" id="IPR010998">
    <property type="entry name" value="Integrase_recombinase_N"/>
</dbReference>
<dbReference type="InterPro" id="IPR004107">
    <property type="entry name" value="Integrase_SAM-like_N"/>
</dbReference>
<reference evidence="12" key="1">
    <citation type="journal article" date="2014" name="Genome Announc.">
        <title>Draft Genome Sequences of Three Alkaliphilic Bacillus Strains, Bacillus wakoensis JCM 9140T, Bacillus akibai JCM 9157T, and Bacillus hemicellulosilyticus JCM 9152T.</title>
        <authorList>
            <person name="Yuki M."/>
            <person name="Oshima K."/>
            <person name="Suda W."/>
            <person name="Oshida Y."/>
            <person name="Kitamura K."/>
            <person name="Iida T."/>
            <person name="Hattori M."/>
            <person name="Ohkuma M."/>
        </authorList>
    </citation>
    <scope>NUCLEOTIDE SEQUENCE [LARGE SCALE GENOMIC DNA]</scope>
    <source>
        <strain evidence="12">JCM 9140</strain>
    </source>
</reference>
<dbReference type="PROSITE" id="PS51898">
    <property type="entry name" value="TYR_RECOMBINASE"/>
    <property type="match status" value="1"/>
</dbReference>
<dbReference type="PANTHER" id="PTHR30349:SF77">
    <property type="entry name" value="TYROSINE RECOMBINASE XERC"/>
    <property type="match status" value="1"/>
</dbReference>
<dbReference type="STRING" id="1236970.JCM9140_4404"/>
<dbReference type="GO" id="GO:0015074">
    <property type="term" value="P:DNA integration"/>
    <property type="evidence" value="ECO:0007669"/>
    <property type="project" value="UniProtKB-KW"/>
</dbReference>
<evidence type="ECO:0000313" key="12">
    <source>
        <dbReference type="EMBL" id="GAE28195.1"/>
    </source>
</evidence>
<sequence>MSNNQAQQHYKKLNDLLDSLPWYVAEYINHKKRKLSAASLLNYAHDYKIFFQWLKTENIHTDSKNQPSLELLQSLTTQQVESFLTYLQYELNNKEVTVNRKLSALKSLFNYLQNIAETRDLEPYIKRNVMAKIEFNELKESMETTANKMEGKILLGDEYEAFRQFIATDYGLQNKDNKKLYNFHLLNRERDTAIVSLILGSGLRLSEVVNLDLDDIDYSKYTARVVRKGNKEQYVYFSKLAMDDLHEYLRIRDNRYQVDKSNKALFVAAAMGPKGTPRRLTARSIEKLIEKYATAFGKPSLSVHKLRHSFATRYHAEVNDVPKLRRQLGHSSIQTTMIYTHISNDDLKHAVDKMDIPKDDL</sequence>
<evidence type="ECO:0000256" key="3">
    <source>
        <dbReference type="ARBA" id="ARBA00022618"/>
    </source>
</evidence>
<dbReference type="OrthoDB" id="283809at2"/>
<dbReference type="GO" id="GO:0006310">
    <property type="term" value="P:DNA recombination"/>
    <property type="evidence" value="ECO:0007669"/>
    <property type="project" value="UniProtKB-KW"/>
</dbReference>
<dbReference type="InterPro" id="IPR011010">
    <property type="entry name" value="DNA_brk_join_enz"/>
</dbReference>
<evidence type="ECO:0000256" key="4">
    <source>
        <dbReference type="ARBA" id="ARBA00022829"/>
    </source>
</evidence>
<keyword evidence="2" id="KW-0963">Cytoplasm</keyword>
<evidence type="ECO:0000256" key="9">
    <source>
        <dbReference type="PROSITE-ProRule" id="PRU01248"/>
    </source>
</evidence>
<feature type="domain" description="Tyr recombinase" evidence="10">
    <location>
        <begin position="149"/>
        <end position="352"/>
    </location>
</feature>
<evidence type="ECO:0000313" key="13">
    <source>
        <dbReference type="Proteomes" id="UP000018890"/>
    </source>
</evidence>
<dbReference type="AlphaFoldDB" id="W4Q892"/>
<dbReference type="SUPFAM" id="SSF47823">
    <property type="entry name" value="lambda integrase-like, N-terminal domain"/>
    <property type="match status" value="1"/>
</dbReference>
<accession>W4Q892</accession>
<dbReference type="InterPro" id="IPR013762">
    <property type="entry name" value="Integrase-like_cat_sf"/>
</dbReference>
<gene>
    <name evidence="12" type="ORF">JCM9140_4404</name>
</gene>
<evidence type="ECO:0000256" key="8">
    <source>
        <dbReference type="ARBA" id="ARBA00023306"/>
    </source>
</evidence>
<dbReference type="Proteomes" id="UP000018890">
    <property type="component" value="Unassembled WGS sequence"/>
</dbReference>
<dbReference type="InterPro" id="IPR044068">
    <property type="entry name" value="CB"/>
</dbReference>
<proteinExistence type="predicted"/>
<dbReference type="Gene3D" id="1.10.150.130">
    <property type="match status" value="1"/>
</dbReference>
<keyword evidence="6 9" id="KW-0238">DNA-binding</keyword>
<dbReference type="GO" id="GO:0005737">
    <property type="term" value="C:cytoplasm"/>
    <property type="evidence" value="ECO:0007669"/>
    <property type="project" value="UniProtKB-SubCell"/>
</dbReference>
<dbReference type="Pfam" id="PF02899">
    <property type="entry name" value="Phage_int_SAM_1"/>
    <property type="match status" value="1"/>
</dbReference>
<dbReference type="GO" id="GO:0007059">
    <property type="term" value="P:chromosome segregation"/>
    <property type="evidence" value="ECO:0007669"/>
    <property type="project" value="UniProtKB-KW"/>
</dbReference>
<comment type="caution">
    <text evidence="12">The sequence shown here is derived from an EMBL/GenBank/DDBJ whole genome shotgun (WGS) entry which is preliminary data.</text>
</comment>